<dbReference type="SMART" id="SM00342">
    <property type="entry name" value="HTH_ARAC"/>
    <property type="match status" value="1"/>
</dbReference>
<dbReference type="SUPFAM" id="SSF46689">
    <property type="entry name" value="Homeodomain-like"/>
    <property type="match status" value="1"/>
</dbReference>
<sequence>MPVRNTCFMAKTPLTIVSRTYSTHTQEPSAQFEAWRGYIAPIYDVRPIGLDAAAGFPAEVQAWHLGSLLIGRSSFAAHRFFRDQSRISRDGLAHILVQLCLEGGYAGVADGREMAVGAGDVAVIDLARPLALEAMATRTLDVIIPRTLLDPHLSRQASLSGLALRPGMPTAALLVDHLLSVGRRIADLKHEAAPALTQMIASAIGACVVPLLPTETKHRSDTVSMDRVKAYLDAHLGSPKLGTADICRDLGISRPTLYRMFAGLGGVAAYIQNQRLTLAYSLLVDPNNPHARARDVATACGFVSPAHFHRSFRETFGITPGDVRAVQPKQRVFPKTYASIDFADVWITQLAMNAAPEHAVS</sequence>
<evidence type="ECO:0000259" key="4">
    <source>
        <dbReference type="PROSITE" id="PS01124"/>
    </source>
</evidence>
<evidence type="ECO:0000256" key="2">
    <source>
        <dbReference type="ARBA" id="ARBA00023125"/>
    </source>
</evidence>
<keyword evidence="2" id="KW-0238">DNA-binding</keyword>
<keyword evidence="6" id="KW-1185">Reference proteome</keyword>
<name>A0A5N7MK88_9HYPH</name>
<dbReference type="InterPro" id="IPR018060">
    <property type="entry name" value="HTH_AraC"/>
</dbReference>
<dbReference type="GO" id="GO:0003700">
    <property type="term" value="F:DNA-binding transcription factor activity"/>
    <property type="evidence" value="ECO:0007669"/>
    <property type="project" value="InterPro"/>
</dbReference>
<dbReference type="OrthoDB" id="7904253at2"/>
<keyword evidence="3" id="KW-0804">Transcription</keyword>
<organism evidence="5 6">
    <name type="scientific">Microvirga tunisiensis</name>
    <dbReference type="NCBI Taxonomy" id="2108360"/>
    <lineage>
        <taxon>Bacteria</taxon>
        <taxon>Pseudomonadati</taxon>
        <taxon>Pseudomonadota</taxon>
        <taxon>Alphaproteobacteria</taxon>
        <taxon>Hyphomicrobiales</taxon>
        <taxon>Methylobacteriaceae</taxon>
        <taxon>Microvirga</taxon>
    </lineage>
</organism>
<comment type="caution">
    <text evidence="5">The sequence shown here is derived from an EMBL/GenBank/DDBJ whole genome shotgun (WGS) entry which is preliminary data.</text>
</comment>
<dbReference type="PANTHER" id="PTHR46796:SF6">
    <property type="entry name" value="ARAC SUBFAMILY"/>
    <property type="match status" value="1"/>
</dbReference>
<evidence type="ECO:0000256" key="1">
    <source>
        <dbReference type="ARBA" id="ARBA00023015"/>
    </source>
</evidence>
<reference evidence="5 6" key="1">
    <citation type="journal article" date="2019" name="Syst. Appl. Microbiol.">
        <title>Microvirga tunisiensis sp. nov., a root nodule symbiotic bacterium isolated from Lupinus micranthus and L. luteus grown in Northern Tunisia.</title>
        <authorList>
            <person name="Msaddak A."/>
            <person name="Rejili M."/>
            <person name="Duran D."/>
            <person name="Mars M."/>
            <person name="Palacios J.M."/>
            <person name="Ruiz-Argueso T."/>
            <person name="Rey L."/>
            <person name="Imperial J."/>
        </authorList>
    </citation>
    <scope>NUCLEOTIDE SEQUENCE [LARGE SCALE GENOMIC DNA]</scope>
    <source>
        <strain evidence="5 6">Lmie10</strain>
    </source>
</reference>
<dbReference type="InterPro" id="IPR050204">
    <property type="entry name" value="AraC_XylS_family_regulators"/>
</dbReference>
<dbReference type="PROSITE" id="PS01124">
    <property type="entry name" value="HTH_ARAC_FAMILY_2"/>
    <property type="match status" value="1"/>
</dbReference>
<dbReference type="Proteomes" id="UP000403266">
    <property type="component" value="Unassembled WGS sequence"/>
</dbReference>
<dbReference type="GO" id="GO:0043565">
    <property type="term" value="F:sequence-specific DNA binding"/>
    <property type="evidence" value="ECO:0007669"/>
    <property type="project" value="InterPro"/>
</dbReference>
<dbReference type="InterPro" id="IPR009057">
    <property type="entry name" value="Homeodomain-like_sf"/>
</dbReference>
<dbReference type="AlphaFoldDB" id="A0A5N7MK88"/>
<accession>A0A5N7MK88</accession>
<feature type="domain" description="HTH araC/xylS-type" evidence="4">
    <location>
        <begin position="226"/>
        <end position="326"/>
    </location>
</feature>
<evidence type="ECO:0000313" key="6">
    <source>
        <dbReference type="Proteomes" id="UP000403266"/>
    </source>
</evidence>
<dbReference type="Gene3D" id="1.10.10.60">
    <property type="entry name" value="Homeodomain-like"/>
    <property type="match status" value="1"/>
</dbReference>
<evidence type="ECO:0000256" key="3">
    <source>
        <dbReference type="ARBA" id="ARBA00023163"/>
    </source>
</evidence>
<evidence type="ECO:0000313" key="5">
    <source>
        <dbReference type="EMBL" id="MPR27492.1"/>
    </source>
</evidence>
<dbReference type="InterPro" id="IPR035418">
    <property type="entry name" value="AraC-bd_2"/>
</dbReference>
<dbReference type="EMBL" id="VOSK01000092">
    <property type="protein sequence ID" value="MPR27492.1"/>
    <property type="molecule type" value="Genomic_DNA"/>
</dbReference>
<keyword evidence="1" id="KW-0805">Transcription regulation</keyword>
<dbReference type="PANTHER" id="PTHR46796">
    <property type="entry name" value="HTH-TYPE TRANSCRIPTIONAL ACTIVATOR RHAS-RELATED"/>
    <property type="match status" value="1"/>
</dbReference>
<proteinExistence type="predicted"/>
<gene>
    <name evidence="5" type="ORF">FS320_20480</name>
</gene>
<dbReference type="Pfam" id="PF14525">
    <property type="entry name" value="AraC_binding_2"/>
    <property type="match status" value="1"/>
</dbReference>
<protein>
    <submittedName>
        <fullName evidence="5">Helix-turn-helix domain-containing protein</fullName>
    </submittedName>
</protein>
<dbReference type="Pfam" id="PF12833">
    <property type="entry name" value="HTH_18"/>
    <property type="match status" value="1"/>
</dbReference>